<protein>
    <submittedName>
        <fullName evidence="2">Uncharacterized protein</fullName>
    </submittedName>
</protein>
<gene>
    <name evidence="2" type="ORF">BaRGS_00005003</name>
</gene>
<organism evidence="2 3">
    <name type="scientific">Batillaria attramentaria</name>
    <dbReference type="NCBI Taxonomy" id="370345"/>
    <lineage>
        <taxon>Eukaryota</taxon>
        <taxon>Metazoa</taxon>
        <taxon>Spiralia</taxon>
        <taxon>Lophotrochozoa</taxon>
        <taxon>Mollusca</taxon>
        <taxon>Gastropoda</taxon>
        <taxon>Caenogastropoda</taxon>
        <taxon>Sorbeoconcha</taxon>
        <taxon>Cerithioidea</taxon>
        <taxon>Batillariidae</taxon>
        <taxon>Batillaria</taxon>
    </lineage>
</organism>
<evidence type="ECO:0000313" key="3">
    <source>
        <dbReference type="Proteomes" id="UP001519460"/>
    </source>
</evidence>
<evidence type="ECO:0000313" key="2">
    <source>
        <dbReference type="EMBL" id="KAK7503880.1"/>
    </source>
</evidence>
<proteinExistence type="predicted"/>
<feature type="compositionally biased region" description="Basic and acidic residues" evidence="1">
    <location>
        <begin position="1"/>
        <end position="16"/>
    </location>
</feature>
<dbReference type="Proteomes" id="UP001519460">
    <property type="component" value="Unassembled WGS sequence"/>
</dbReference>
<feature type="region of interest" description="Disordered" evidence="1">
    <location>
        <begin position="1"/>
        <end position="27"/>
    </location>
</feature>
<keyword evidence="3" id="KW-1185">Reference proteome</keyword>
<dbReference type="EMBL" id="JACVVK020000018">
    <property type="protein sequence ID" value="KAK7503880.1"/>
    <property type="molecule type" value="Genomic_DNA"/>
</dbReference>
<accession>A0ABD0LXH7</accession>
<name>A0ABD0LXH7_9CAEN</name>
<comment type="caution">
    <text evidence="2">The sequence shown here is derived from an EMBL/GenBank/DDBJ whole genome shotgun (WGS) entry which is preliminary data.</text>
</comment>
<dbReference type="AlphaFoldDB" id="A0ABD0LXH7"/>
<evidence type="ECO:0000256" key="1">
    <source>
        <dbReference type="SAM" id="MobiDB-lite"/>
    </source>
</evidence>
<reference evidence="2 3" key="1">
    <citation type="journal article" date="2023" name="Sci. Data">
        <title>Genome assembly of the Korean intertidal mud-creeper Batillaria attramentaria.</title>
        <authorList>
            <person name="Patra A.K."/>
            <person name="Ho P.T."/>
            <person name="Jun S."/>
            <person name="Lee S.J."/>
            <person name="Kim Y."/>
            <person name="Won Y.J."/>
        </authorList>
    </citation>
    <scope>NUCLEOTIDE SEQUENCE [LARGE SCALE GENOMIC DNA]</scope>
    <source>
        <strain evidence="2">Wonlab-2016</strain>
    </source>
</reference>
<sequence length="77" mass="8864">MQSHQLQRDKSARMEMRPTPSRLFHERPVNGACWGKTQSQTVSVVVLEGRLVADLSLIQEGLTFRAPGRWWPNQQPH</sequence>